<evidence type="ECO:0000313" key="5">
    <source>
        <dbReference type="EMBL" id="RNF26060.1"/>
    </source>
</evidence>
<protein>
    <submittedName>
        <fullName evidence="5">Putative WD40 repeat protein</fullName>
    </submittedName>
</protein>
<dbReference type="PANTHER" id="PTHR44324">
    <property type="entry name" value="WD40 REPEAT DOMAIN 95"/>
    <property type="match status" value="1"/>
</dbReference>
<evidence type="ECO:0000256" key="1">
    <source>
        <dbReference type="ARBA" id="ARBA00022737"/>
    </source>
</evidence>
<dbReference type="SMART" id="SM00320">
    <property type="entry name" value="WD40"/>
    <property type="match status" value="7"/>
</dbReference>
<dbReference type="Pfam" id="PF00400">
    <property type="entry name" value="WD40"/>
    <property type="match status" value="2"/>
</dbReference>
<feature type="region of interest" description="Disordered" evidence="3">
    <location>
        <begin position="185"/>
        <end position="260"/>
    </location>
</feature>
<keyword evidence="4" id="KW-0472">Membrane</keyword>
<reference evidence="5 6" key="1">
    <citation type="journal article" date="2018" name="BMC Genomics">
        <title>Genomic comparison of Trypanosoma conorhini and Trypanosoma rangeli to Trypanosoma cruzi strains of high and low virulence.</title>
        <authorList>
            <person name="Bradwell K.R."/>
            <person name="Koparde V.N."/>
            <person name="Matveyev A.V."/>
            <person name="Serrano M.G."/>
            <person name="Alves J.M."/>
            <person name="Parikh H."/>
            <person name="Huang B."/>
            <person name="Lee V."/>
            <person name="Espinosa-Alvarez O."/>
            <person name="Ortiz P.A."/>
            <person name="Costa-Martins A.G."/>
            <person name="Teixeira M.M."/>
            <person name="Buck G.A."/>
        </authorList>
    </citation>
    <scope>NUCLEOTIDE SEQUENCE [LARGE SCALE GENOMIC DNA]</scope>
    <source>
        <strain evidence="5 6">025E</strain>
    </source>
</reference>
<gene>
    <name evidence="5" type="ORF">Tco025E_01689</name>
</gene>
<feature type="region of interest" description="Disordered" evidence="3">
    <location>
        <begin position="491"/>
        <end position="512"/>
    </location>
</feature>
<dbReference type="InterPro" id="IPR051242">
    <property type="entry name" value="WD-EF-hand_domain"/>
</dbReference>
<feature type="region of interest" description="Disordered" evidence="3">
    <location>
        <begin position="20"/>
        <end position="85"/>
    </location>
</feature>
<organism evidence="5 6">
    <name type="scientific">Trypanosoma conorhini</name>
    <dbReference type="NCBI Taxonomy" id="83891"/>
    <lineage>
        <taxon>Eukaryota</taxon>
        <taxon>Discoba</taxon>
        <taxon>Euglenozoa</taxon>
        <taxon>Kinetoplastea</taxon>
        <taxon>Metakinetoplastina</taxon>
        <taxon>Trypanosomatida</taxon>
        <taxon>Trypanosomatidae</taxon>
        <taxon>Trypanosoma</taxon>
    </lineage>
</organism>
<feature type="region of interest" description="Disordered" evidence="3">
    <location>
        <begin position="113"/>
        <end position="133"/>
    </location>
</feature>
<name>A0A422Q7Y0_9TRYP</name>
<dbReference type="InterPro" id="IPR036322">
    <property type="entry name" value="WD40_repeat_dom_sf"/>
</dbReference>
<dbReference type="PROSITE" id="PS50082">
    <property type="entry name" value="WD_REPEATS_2"/>
    <property type="match status" value="1"/>
</dbReference>
<dbReference type="Proteomes" id="UP000284403">
    <property type="component" value="Unassembled WGS sequence"/>
</dbReference>
<dbReference type="OrthoDB" id="251750at2759"/>
<evidence type="ECO:0000256" key="3">
    <source>
        <dbReference type="SAM" id="MobiDB-lite"/>
    </source>
</evidence>
<dbReference type="SUPFAM" id="SSF50978">
    <property type="entry name" value="WD40 repeat-like"/>
    <property type="match status" value="1"/>
</dbReference>
<dbReference type="SUPFAM" id="SSF50998">
    <property type="entry name" value="Quinoprotein alcohol dehydrogenase-like"/>
    <property type="match status" value="1"/>
</dbReference>
<dbReference type="InterPro" id="IPR001680">
    <property type="entry name" value="WD40_rpt"/>
</dbReference>
<dbReference type="InterPro" id="IPR015943">
    <property type="entry name" value="WD40/YVTN_repeat-like_dom_sf"/>
</dbReference>
<dbReference type="AlphaFoldDB" id="A0A422Q7Y0"/>
<evidence type="ECO:0000256" key="4">
    <source>
        <dbReference type="SAM" id="Phobius"/>
    </source>
</evidence>
<keyword evidence="4" id="KW-1133">Transmembrane helix</keyword>
<feature type="compositionally biased region" description="Basic and acidic residues" evidence="3">
    <location>
        <begin position="228"/>
        <end position="244"/>
    </location>
</feature>
<keyword evidence="2" id="KW-0853">WD repeat</keyword>
<dbReference type="RefSeq" id="XP_029231266.1">
    <property type="nucleotide sequence ID" value="XM_029368626.1"/>
</dbReference>
<dbReference type="EMBL" id="MKKU01000059">
    <property type="protein sequence ID" value="RNF26060.1"/>
    <property type="molecule type" value="Genomic_DNA"/>
</dbReference>
<sequence>MVTGAQNIFLDRVGHAEERGPSTCVKRFGGGKPRDLNGLLLGSRPSSPSRAPSPENVLRSRPVSRQCSPTARSVGSVGISVSKQSTGRKDKRLLVLLHPKDEEAFFQSPRTMKPNVEYSQKNPAGAEEAGEPDLQEAVEDDTVATQQGIWTQPLEERFSLEDLRRLMHFFSVDSNFFENNTVELTAEPDGLPRGDSIGDKAAKGGFPPPDGPSGGAATMESAKQPPQLEERQASYEAQAKEHPSRGPIQVPRRLSSPEKARENFQHVLLPSNPMNRGSEHDAYTRVLSESEFAQAVKIVIPSATDAEIMDLLRKVDYEAKGCTTWDDFSTFLVSQSRHRSQLAHGPVSDLLATPEPDYCPQRSRHTTGTCMEADKRRKLLLTGGSEGTVRAWDIETLASRGIVFAGDSWVVGVHWATQLQSILIVTMDRKVIVLDSKTLEVKRLYRGRAIVDTMDGYLYAHDSVQAVKVGGKIKAKENKFGPSGAGDFGVAASSDGGGGSPGHSPVGRAGEAKKRKLSGVATSLVPPNTGPYVQSRVEECMLAGLVDSVSCSLFHHSRLREDVLLLATVMGEVRFYVIPKSSRRVVSPYVVVQLHERRINKMCFLFDNSSLLTASDDGVVKMTSLETGVLLRIFFSSGASQHSAVHDFAVNTQLRLLVTVGPERYGIVWDFSHDAPLAILDAHNSPCRCCAVHVKQSQIFTAGIDGSIFVFDTQGYRLMQVIYVHKLRPQYIVYDEIRMRLLCLASHPYYHGKQRHAAFTCSNKYQGHMASMVGVIYNKTYDLIVTIDIEGFVMTWKRCNGSPVFAFQLKDFSDSAVMNAARLSAITLDVLERRLLTGFQNGAVAVWNLVNGQTTNVITAATESFATTTLIPEVTSLGSLMRDGTTFLFFAAAGHLFSTRESSTFTIASATKWEVPEGYGDILFMLPVSLQILVCATSSGALFFITCWLRVRWDPRCG</sequence>
<comment type="caution">
    <text evidence="5">The sequence shown here is derived from an EMBL/GenBank/DDBJ whole genome shotgun (WGS) entry which is preliminary data.</text>
</comment>
<dbReference type="InterPro" id="IPR011047">
    <property type="entry name" value="Quinoprotein_ADH-like_sf"/>
</dbReference>
<feature type="repeat" description="WD" evidence="2">
    <location>
        <begin position="379"/>
        <end position="396"/>
    </location>
</feature>
<keyword evidence="6" id="KW-1185">Reference proteome</keyword>
<dbReference type="Gene3D" id="2.130.10.10">
    <property type="entry name" value="YVTN repeat-like/Quinoprotein amine dehydrogenase"/>
    <property type="match status" value="3"/>
</dbReference>
<proteinExistence type="predicted"/>
<keyword evidence="1" id="KW-0677">Repeat</keyword>
<feature type="compositionally biased region" description="Low complexity" evidence="3">
    <location>
        <begin position="43"/>
        <end position="54"/>
    </location>
</feature>
<evidence type="ECO:0000256" key="2">
    <source>
        <dbReference type="PROSITE-ProRule" id="PRU00221"/>
    </source>
</evidence>
<accession>A0A422Q7Y0</accession>
<evidence type="ECO:0000313" key="6">
    <source>
        <dbReference type="Proteomes" id="UP000284403"/>
    </source>
</evidence>
<feature type="compositionally biased region" description="Basic and acidic residues" evidence="3">
    <location>
        <begin position="190"/>
        <end position="202"/>
    </location>
</feature>
<feature type="transmembrane region" description="Helical" evidence="4">
    <location>
        <begin position="922"/>
        <end position="949"/>
    </location>
</feature>
<keyword evidence="4" id="KW-0812">Transmembrane</keyword>
<feature type="compositionally biased region" description="Polar residues" evidence="3">
    <location>
        <begin position="63"/>
        <end position="85"/>
    </location>
</feature>
<dbReference type="GeneID" id="40315300"/>
<dbReference type="PANTHER" id="PTHR44324:SF5">
    <property type="entry name" value="EF-HAND DOMAIN-CONTAINING PROTEIN"/>
    <property type="match status" value="1"/>
</dbReference>